<dbReference type="InterPro" id="IPR000772">
    <property type="entry name" value="Ricin_B_lectin"/>
</dbReference>
<evidence type="ECO:0000313" key="4">
    <source>
        <dbReference type="Proteomes" id="UP000621510"/>
    </source>
</evidence>
<proteinExistence type="predicted"/>
<name>A0ABS1PGB0_9ACTN</name>
<dbReference type="PROSITE" id="PS50231">
    <property type="entry name" value="RICIN_B_LECTIN"/>
    <property type="match status" value="1"/>
</dbReference>
<gene>
    <name evidence="3" type="ORF">JK364_03210</name>
</gene>
<feature type="chain" id="PRO_5045912724" evidence="1">
    <location>
        <begin position="25"/>
        <end position="195"/>
    </location>
</feature>
<feature type="domain" description="Ricin B lectin" evidence="2">
    <location>
        <begin position="57"/>
        <end position="193"/>
    </location>
</feature>
<reference evidence="3 4" key="1">
    <citation type="submission" date="2021-01" db="EMBL/GenBank/DDBJ databases">
        <title>WGS of actinomycetes isolated from Thailand.</title>
        <authorList>
            <person name="Thawai C."/>
        </authorList>
    </citation>
    <scope>NUCLEOTIDE SEQUENCE [LARGE SCALE GENOMIC DNA]</scope>
    <source>
        <strain evidence="3 4">CA3R110</strain>
    </source>
</reference>
<dbReference type="CDD" id="cd00161">
    <property type="entry name" value="beta-trefoil_Ricin-like"/>
    <property type="match status" value="1"/>
</dbReference>
<accession>A0ABS1PGB0</accession>
<dbReference type="EMBL" id="JAERRG010000001">
    <property type="protein sequence ID" value="MBL1111422.1"/>
    <property type="molecule type" value="Genomic_DNA"/>
</dbReference>
<feature type="signal peptide" evidence="1">
    <location>
        <begin position="1"/>
        <end position="24"/>
    </location>
</feature>
<keyword evidence="4" id="KW-1185">Reference proteome</keyword>
<organism evidence="3 4">
    <name type="scientific">Streptomyces endocoffeicus</name>
    <dbReference type="NCBI Taxonomy" id="2898945"/>
    <lineage>
        <taxon>Bacteria</taxon>
        <taxon>Bacillati</taxon>
        <taxon>Actinomycetota</taxon>
        <taxon>Actinomycetes</taxon>
        <taxon>Kitasatosporales</taxon>
        <taxon>Streptomycetaceae</taxon>
        <taxon>Streptomyces</taxon>
    </lineage>
</organism>
<comment type="caution">
    <text evidence="3">The sequence shown here is derived from an EMBL/GenBank/DDBJ whole genome shotgun (WGS) entry which is preliminary data.</text>
</comment>
<evidence type="ECO:0000313" key="3">
    <source>
        <dbReference type="EMBL" id="MBL1111422.1"/>
    </source>
</evidence>
<dbReference type="Proteomes" id="UP000621510">
    <property type="component" value="Unassembled WGS sequence"/>
</dbReference>
<evidence type="ECO:0000259" key="2">
    <source>
        <dbReference type="SMART" id="SM00458"/>
    </source>
</evidence>
<dbReference type="RefSeq" id="WP_201847262.1">
    <property type="nucleotide sequence ID" value="NZ_JAERRG010000001.1"/>
</dbReference>
<dbReference type="SUPFAM" id="SSF50370">
    <property type="entry name" value="Ricin B-like lectins"/>
    <property type="match status" value="1"/>
</dbReference>
<keyword evidence="1" id="KW-0732">Signal</keyword>
<dbReference type="InterPro" id="IPR035992">
    <property type="entry name" value="Ricin_B-like_lectins"/>
</dbReference>
<dbReference type="Pfam" id="PF14200">
    <property type="entry name" value="RicinB_lectin_2"/>
    <property type="match status" value="1"/>
</dbReference>
<sequence length="195" mass="20241">MNNYFKAAGMIAAAVAAIGGTVLSAPVASASSSPAPVTPQVSPSTATLPPTARSAAFGKFLVNNNSGKCLSPAGGGVDNNVFTVIYDCDTHPSRSWYLVDKGNSLYQILNLNSGKCLAPAGGAGSNNTQTVIYTCDNDPSRLWYFTDKGNFNYHIVNYSSGKCLTPAGGGVLNNTSTVIYNCDADPSRVWSLAAQ</sequence>
<evidence type="ECO:0000256" key="1">
    <source>
        <dbReference type="SAM" id="SignalP"/>
    </source>
</evidence>
<dbReference type="SMART" id="SM00458">
    <property type="entry name" value="RICIN"/>
    <property type="match status" value="1"/>
</dbReference>
<dbReference type="Gene3D" id="2.80.10.50">
    <property type="match status" value="1"/>
</dbReference>
<protein>
    <submittedName>
        <fullName evidence="3">RICIN domain-containing protein</fullName>
    </submittedName>
</protein>